<dbReference type="InterPro" id="IPR001387">
    <property type="entry name" value="Cro/C1-type_HTH"/>
</dbReference>
<protein>
    <submittedName>
        <fullName evidence="2">Helix-turn-helix domain-containing protein</fullName>
    </submittedName>
</protein>
<evidence type="ECO:0000313" key="2">
    <source>
        <dbReference type="EMBL" id="MBT1697897.1"/>
    </source>
</evidence>
<dbReference type="Proteomes" id="UP001319200">
    <property type="component" value="Unassembled WGS sequence"/>
</dbReference>
<evidence type="ECO:0000259" key="1">
    <source>
        <dbReference type="PROSITE" id="PS50943"/>
    </source>
</evidence>
<sequence length="82" mass="9743">MKPRDKKRLQKFRDNLVRLRQERGLSQRALSFLCDVDYSRISKIETDENINLNLTTLFELAKGLGVHPKELIDYDFDFVKKD</sequence>
<feature type="domain" description="HTH cro/C1-type" evidence="1">
    <location>
        <begin position="16"/>
        <end position="71"/>
    </location>
</feature>
<dbReference type="SMART" id="SM00530">
    <property type="entry name" value="HTH_XRE"/>
    <property type="match status" value="1"/>
</dbReference>
<dbReference type="InterPro" id="IPR010982">
    <property type="entry name" value="Lambda_DNA-bd_dom_sf"/>
</dbReference>
<name>A0AAP2GPW5_9BACT</name>
<dbReference type="GO" id="GO:0003677">
    <property type="term" value="F:DNA binding"/>
    <property type="evidence" value="ECO:0007669"/>
    <property type="project" value="InterPro"/>
</dbReference>
<evidence type="ECO:0000313" key="3">
    <source>
        <dbReference type="Proteomes" id="UP001319200"/>
    </source>
</evidence>
<dbReference type="SUPFAM" id="SSF47413">
    <property type="entry name" value="lambda repressor-like DNA-binding domains"/>
    <property type="match status" value="1"/>
</dbReference>
<organism evidence="2 3">
    <name type="scientific">Chryseosolibacter histidini</name>
    <dbReference type="NCBI Taxonomy" id="2782349"/>
    <lineage>
        <taxon>Bacteria</taxon>
        <taxon>Pseudomonadati</taxon>
        <taxon>Bacteroidota</taxon>
        <taxon>Cytophagia</taxon>
        <taxon>Cytophagales</taxon>
        <taxon>Chryseotaleaceae</taxon>
        <taxon>Chryseosolibacter</taxon>
    </lineage>
</organism>
<dbReference type="Gene3D" id="1.10.260.40">
    <property type="entry name" value="lambda repressor-like DNA-binding domains"/>
    <property type="match status" value="1"/>
</dbReference>
<gene>
    <name evidence="2" type="ORF">KK083_13475</name>
</gene>
<dbReference type="Pfam" id="PF01381">
    <property type="entry name" value="HTH_3"/>
    <property type="match status" value="1"/>
</dbReference>
<comment type="caution">
    <text evidence="2">The sequence shown here is derived from an EMBL/GenBank/DDBJ whole genome shotgun (WGS) entry which is preliminary data.</text>
</comment>
<dbReference type="RefSeq" id="WP_254163771.1">
    <property type="nucleotide sequence ID" value="NZ_JAHESF010000012.1"/>
</dbReference>
<dbReference type="CDD" id="cd00093">
    <property type="entry name" value="HTH_XRE"/>
    <property type="match status" value="1"/>
</dbReference>
<dbReference type="AlphaFoldDB" id="A0AAP2GPW5"/>
<proteinExistence type="predicted"/>
<dbReference type="EMBL" id="JAHESF010000012">
    <property type="protein sequence ID" value="MBT1697897.1"/>
    <property type="molecule type" value="Genomic_DNA"/>
</dbReference>
<keyword evidence="3" id="KW-1185">Reference proteome</keyword>
<dbReference type="PROSITE" id="PS50943">
    <property type="entry name" value="HTH_CROC1"/>
    <property type="match status" value="1"/>
</dbReference>
<reference evidence="2 3" key="1">
    <citation type="submission" date="2021-05" db="EMBL/GenBank/DDBJ databases">
        <title>A Polyphasic approach of four new species of the genus Ohtaekwangia: Ohtaekwangia histidinii sp. nov., Ohtaekwangia cretensis sp. nov., Ohtaekwangia indiensis sp. nov., Ohtaekwangia reichenbachii sp. nov. from diverse environment.</title>
        <authorList>
            <person name="Octaviana S."/>
        </authorList>
    </citation>
    <scope>NUCLEOTIDE SEQUENCE [LARGE SCALE GENOMIC DNA]</scope>
    <source>
        <strain evidence="2 3">PWU4</strain>
    </source>
</reference>
<accession>A0AAP2GPW5</accession>